<reference evidence="2 3" key="1">
    <citation type="submission" date="2020-07" db="EMBL/GenBank/DDBJ databases">
        <title>Alkalicella. sp. LB2 genome.</title>
        <authorList>
            <person name="Postec A."/>
            <person name="Quemeneur M."/>
        </authorList>
    </citation>
    <scope>NUCLEOTIDE SEQUENCE [LARGE SCALE GENOMIC DNA]</scope>
    <source>
        <strain evidence="2 3">LB2</strain>
    </source>
</reference>
<protein>
    <submittedName>
        <fullName evidence="2">Uncharacterized protein</fullName>
    </submittedName>
</protein>
<name>A0A7G9W5V2_ALKCA</name>
<sequence>MEMGMEMENSIAFLLSEACPSIKFRIKQVLNLHTTPEAVEHLRREILQDDLVRKFISLQGPDGWIDCDFHSEKGVETAVRVLCEKGMEPTHPAVANMLKQLELRGETFDHGSLFRVGKILDELHLGGSQLIKAVIFAYAGIEDKYFIKEQVEKTLDVFRFVIEINKITDITIAHKGRLVFKQGVKWPSIYHLRLLAYTSGWKNSENYTMITKAIKKLMELSPIPSINGLYKSQIVAPGSFCMHEFDVDFDKLKAKDWMMWFHRMELLARLGVIKNIAKLESQVKELKQSMKDNTGIYSKKINHYYFRRWGPYSGMALERDWKCKNRYLSDVIFRGLLIIHYAD</sequence>
<dbReference type="EMBL" id="CP058559">
    <property type="protein sequence ID" value="QNO14064.1"/>
    <property type="molecule type" value="Genomic_DNA"/>
</dbReference>
<dbReference type="RefSeq" id="WP_213167727.1">
    <property type="nucleotide sequence ID" value="NZ_CP058559.1"/>
</dbReference>
<dbReference type="KEGG" id="acae:HYG86_04385"/>
<feature type="coiled-coil region" evidence="1">
    <location>
        <begin position="269"/>
        <end position="296"/>
    </location>
</feature>
<proteinExistence type="predicted"/>
<organism evidence="2 3">
    <name type="scientific">Alkalicella caledoniensis</name>
    <dbReference type="NCBI Taxonomy" id="2731377"/>
    <lineage>
        <taxon>Bacteria</taxon>
        <taxon>Bacillati</taxon>
        <taxon>Bacillota</taxon>
        <taxon>Clostridia</taxon>
        <taxon>Eubacteriales</taxon>
        <taxon>Proteinivoracaceae</taxon>
        <taxon>Alkalicella</taxon>
    </lineage>
</organism>
<evidence type="ECO:0000256" key="1">
    <source>
        <dbReference type="SAM" id="Coils"/>
    </source>
</evidence>
<evidence type="ECO:0000313" key="3">
    <source>
        <dbReference type="Proteomes" id="UP000516160"/>
    </source>
</evidence>
<gene>
    <name evidence="2" type="ORF">HYG86_04385</name>
</gene>
<dbReference type="Proteomes" id="UP000516160">
    <property type="component" value="Chromosome"/>
</dbReference>
<accession>A0A7G9W5V2</accession>
<keyword evidence="3" id="KW-1185">Reference proteome</keyword>
<dbReference type="AlphaFoldDB" id="A0A7G9W5V2"/>
<evidence type="ECO:0000313" key="2">
    <source>
        <dbReference type="EMBL" id="QNO14064.1"/>
    </source>
</evidence>
<keyword evidence="1" id="KW-0175">Coiled coil</keyword>